<dbReference type="Gene3D" id="3.40.30.120">
    <property type="match status" value="1"/>
</dbReference>
<evidence type="ECO:0000259" key="4">
    <source>
        <dbReference type="Pfam" id="PF01494"/>
    </source>
</evidence>
<dbReference type="Gene3D" id="3.50.50.60">
    <property type="entry name" value="FAD/NAD(P)-binding domain"/>
    <property type="match status" value="1"/>
</dbReference>
<keyword evidence="5" id="KW-0560">Oxidoreductase</keyword>
<keyword evidence="3" id="KW-0274">FAD</keyword>
<dbReference type="GO" id="GO:0071949">
    <property type="term" value="F:FAD binding"/>
    <property type="evidence" value="ECO:0007669"/>
    <property type="project" value="InterPro"/>
</dbReference>
<comment type="caution">
    <text evidence="5">The sequence shown here is derived from an EMBL/GenBank/DDBJ whole genome shotgun (WGS) entry which is preliminary data.</text>
</comment>
<dbReference type="InterPro" id="IPR002938">
    <property type="entry name" value="FAD-bd"/>
</dbReference>
<comment type="cofactor">
    <cofactor evidence="1">
        <name>FAD</name>
        <dbReference type="ChEBI" id="CHEBI:57692"/>
    </cofactor>
</comment>
<evidence type="ECO:0000256" key="3">
    <source>
        <dbReference type="ARBA" id="ARBA00022827"/>
    </source>
</evidence>
<evidence type="ECO:0000313" key="6">
    <source>
        <dbReference type="Proteomes" id="UP000078396"/>
    </source>
</evidence>
<dbReference type="GO" id="GO:0016709">
    <property type="term" value="F:oxidoreductase activity, acting on paired donors, with incorporation or reduction of molecular oxygen, NAD(P)H as one donor, and incorporation of one atom of oxygen"/>
    <property type="evidence" value="ECO:0007669"/>
    <property type="project" value="UniProtKB-ARBA"/>
</dbReference>
<keyword evidence="2" id="KW-0285">Flavoprotein</keyword>
<dbReference type="SUPFAM" id="SSF51905">
    <property type="entry name" value="FAD/NAD(P)-binding domain"/>
    <property type="match status" value="1"/>
</dbReference>
<dbReference type="EMBL" id="LWCS01000020">
    <property type="protein sequence ID" value="OAN38985.1"/>
    <property type="molecule type" value="Genomic_DNA"/>
</dbReference>
<dbReference type="InterPro" id="IPR036188">
    <property type="entry name" value="FAD/NAD-bd_sf"/>
</dbReference>
<organism evidence="5 6">
    <name type="scientific">Mycolicibacterium iranicum</name>
    <name type="common">Mycobacterium iranicum</name>
    <dbReference type="NCBI Taxonomy" id="912594"/>
    <lineage>
        <taxon>Bacteria</taxon>
        <taxon>Bacillati</taxon>
        <taxon>Actinomycetota</taxon>
        <taxon>Actinomycetes</taxon>
        <taxon>Mycobacteriales</taxon>
        <taxon>Mycobacteriaceae</taxon>
        <taxon>Mycolicibacterium</taxon>
    </lineage>
</organism>
<dbReference type="PANTHER" id="PTHR43004">
    <property type="entry name" value="TRK SYSTEM POTASSIUM UPTAKE PROTEIN"/>
    <property type="match status" value="1"/>
</dbReference>
<evidence type="ECO:0000256" key="2">
    <source>
        <dbReference type="ARBA" id="ARBA00022630"/>
    </source>
</evidence>
<evidence type="ECO:0000313" key="5">
    <source>
        <dbReference type="EMBL" id="OAN38985.1"/>
    </source>
</evidence>
<dbReference type="PRINTS" id="PR00420">
    <property type="entry name" value="RNGMNOXGNASE"/>
</dbReference>
<dbReference type="PANTHER" id="PTHR43004:SF19">
    <property type="entry name" value="BINDING MONOOXYGENASE, PUTATIVE (JCVI)-RELATED"/>
    <property type="match status" value="1"/>
</dbReference>
<dbReference type="Proteomes" id="UP000078396">
    <property type="component" value="Unassembled WGS sequence"/>
</dbReference>
<gene>
    <name evidence="5" type="ORF">A4X20_19610</name>
</gene>
<protein>
    <submittedName>
        <fullName evidence="5">Monooxygenase</fullName>
    </submittedName>
</protein>
<dbReference type="Pfam" id="PF21274">
    <property type="entry name" value="Rng_hyd_C"/>
    <property type="match status" value="1"/>
</dbReference>
<name>A0A178LZ40_MYCIR</name>
<sequence>MTTGPIVIVGAGAAGCTLALLLARREVPTIVVEQRSDTRLHPAAHVINARTLEIWGEASPHLVRALESITPPIDTVNLIRWCTDLRSAPIGEIDLLSQPERLEEVRRHSPYLISHIGQHLLMPALWEALESQQLIDFRRTCRAEMTGTSLILRSPGNPPTQLVPRFVIAADGANSTLRDAAGIAMTGPVLANMGSVFFHAPGLYPQGADRPLLSWIYHPHFSGVLIAHADDDYVLMTPYLHPAQAIARRSREYWAQRLPNVIGTTAYEIRSTGTWTMTSQIADTFRQDSLLLIGDAAHRFPHTGGFGLNSGVQDAHNLAWKLAAVQQFGAPESLLDTYEIERKPVITRFAAQSTSNHFKLDEVTAALGITNRALHQATELMSTKWLSRIPDRVMAAAAEGLTRAQLSRTNRLLRDDSRGRQLRQAMAEAIPNQEEHFVASGLEFGYTYDGPLIDTATEGPCPDGDVSRYHPTTRPGARLPHTFVLDDRGDITPLHDVINTDGLTLFTTDCTGWTEAVNQSSIDVPIVVTAVTPPTEDAREAVFGLLEIREGGAVLVRPDGHVVWRTHTGPAQAVDGLQNFLHASWATLYRGAGVIRECR</sequence>
<proteinExistence type="predicted"/>
<keyword evidence="5" id="KW-0503">Monooxygenase</keyword>
<evidence type="ECO:0000256" key="1">
    <source>
        <dbReference type="ARBA" id="ARBA00001974"/>
    </source>
</evidence>
<dbReference type="RefSeq" id="WP_064281635.1">
    <property type="nucleotide sequence ID" value="NZ_LWCS01000020.1"/>
</dbReference>
<accession>A0A178LZ40</accession>
<feature type="domain" description="FAD-binding" evidence="4">
    <location>
        <begin position="6"/>
        <end position="351"/>
    </location>
</feature>
<dbReference type="OrthoDB" id="8670884at2"/>
<dbReference type="AlphaFoldDB" id="A0A178LZ40"/>
<dbReference type="InterPro" id="IPR050641">
    <property type="entry name" value="RIFMO-like"/>
</dbReference>
<reference evidence="5 6" key="1">
    <citation type="submission" date="2016-04" db="EMBL/GenBank/DDBJ databases">
        <title>Draft Genome Sequences of Staphylococcus capitis Strain H36, S. capitis Strain H65, S. cohnii Strain H62, S. hominis Strain H69, Mycobacterium iranicum Strain H39, Plantibacter sp. Strain H53, Pseudomonas oryzihabitans Strain H72, and Microbacterium sp. Strain H83, isolated from residential settings.</title>
        <authorList>
            <person name="Lymperopoulou D."/>
            <person name="Adams R.I."/>
            <person name="Lindow S."/>
            <person name="Coil D.A."/>
            <person name="Jospin G."/>
            <person name="Eisen J.A."/>
        </authorList>
    </citation>
    <scope>NUCLEOTIDE SEQUENCE [LARGE SCALE GENOMIC DNA]</scope>
    <source>
        <strain evidence="5 6">H39</strain>
    </source>
</reference>
<dbReference type="Gene3D" id="3.30.9.10">
    <property type="entry name" value="D-Amino Acid Oxidase, subunit A, domain 2"/>
    <property type="match status" value="1"/>
</dbReference>
<dbReference type="Pfam" id="PF01494">
    <property type="entry name" value="FAD_binding_3"/>
    <property type="match status" value="1"/>
</dbReference>